<keyword evidence="6" id="KW-1185">Reference proteome</keyword>
<keyword evidence="1" id="KW-0560">Oxidoreductase</keyword>
<dbReference type="Gene3D" id="3.90.180.10">
    <property type="entry name" value="Medium-chain alcohol dehydrogenases, catalytic domain"/>
    <property type="match status" value="1"/>
</dbReference>
<keyword evidence="2" id="KW-0472">Membrane</keyword>
<dbReference type="SUPFAM" id="SSF51735">
    <property type="entry name" value="NAD(P)-binding Rossmann-fold domains"/>
    <property type="match status" value="1"/>
</dbReference>
<evidence type="ECO:0000256" key="1">
    <source>
        <dbReference type="ARBA" id="ARBA00023002"/>
    </source>
</evidence>
<dbReference type="PANTHER" id="PTHR43401:SF3">
    <property type="entry name" value="L-GALACTONATE-5-DEHYDROGENASE"/>
    <property type="match status" value="1"/>
</dbReference>
<dbReference type="InterPro" id="IPR013154">
    <property type="entry name" value="ADH-like_N"/>
</dbReference>
<keyword evidence="2" id="KW-1133">Transmembrane helix</keyword>
<dbReference type="InterPro" id="IPR011032">
    <property type="entry name" value="GroES-like_sf"/>
</dbReference>
<accession>A0A916YP49</accession>
<evidence type="ECO:0000313" key="6">
    <source>
        <dbReference type="Proteomes" id="UP000612456"/>
    </source>
</evidence>
<evidence type="ECO:0000259" key="3">
    <source>
        <dbReference type="Pfam" id="PF00107"/>
    </source>
</evidence>
<dbReference type="RefSeq" id="WP_188989250.1">
    <property type="nucleotide sequence ID" value="NZ_BMHP01000001.1"/>
</dbReference>
<sequence>MKTIICEHPDKLYMTETEAPSFVPGEALVRIRRVGICGTDMHAYKGNQPFFEYPRILGHELSGIVERVEDDASGIRAGDQVAIIPYMACGACIACRAGKTNCCTSMQVLGVHRDGGMREVISVPTSLLIRTEGLTLDQSAVVEPLAIGAHAVRRSELKRGEFVLVIGAGPIGLGVMAFAKERGAKVIAMDIHDERLSFCRSWAGAEFTINARDNPLEKLDGITGGDYPTVVFDATGNVQSMGDAFGYVAHGGKLIFVGLVRADITFNDPEFHKRELTLMGSRNATPEDFDTVLEALRCGAVGVERYITHRAPFDGMLEQFQHWLKPESKVIKAMVEL</sequence>
<evidence type="ECO:0000256" key="2">
    <source>
        <dbReference type="SAM" id="Phobius"/>
    </source>
</evidence>
<feature type="transmembrane region" description="Helical" evidence="2">
    <location>
        <begin position="162"/>
        <end position="179"/>
    </location>
</feature>
<evidence type="ECO:0000259" key="4">
    <source>
        <dbReference type="Pfam" id="PF08240"/>
    </source>
</evidence>
<dbReference type="GO" id="GO:0016491">
    <property type="term" value="F:oxidoreductase activity"/>
    <property type="evidence" value="ECO:0007669"/>
    <property type="project" value="UniProtKB-KW"/>
</dbReference>
<dbReference type="Pfam" id="PF00107">
    <property type="entry name" value="ADH_zinc_N"/>
    <property type="match status" value="1"/>
</dbReference>
<dbReference type="Proteomes" id="UP000612456">
    <property type="component" value="Unassembled WGS sequence"/>
</dbReference>
<feature type="domain" description="Alcohol dehydrogenase-like C-terminal" evidence="3">
    <location>
        <begin position="170"/>
        <end position="295"/>
    </location>
</feature>
<name>A0A916YP49_9BACL</name>
<dbReference type="InterPro" id="IPR036291">
    <property type="entry name" value="NAD(P)-bd_dom_sf"/>
</dbReference>
<gene>
    <name evidence="5" type="ORF">GCM10010911_07680</name>
</gene>
<reference evidence="5" key="2">
    <citation type="submission" date="2020-09" db="EMBL/GenBank/DDBJ databases">
        <authorList>
            <person name="Sun Q."/>
            <person name="Zhou Y."/>
        </authorList>
    </citation>
    <scope>NUCLEOTIDE SEQUENCE</scope>
    <source>
        <strain evidence="5">CGMCC 1.15178</strain>
    </source>
</reference>
<dbReference type="SUPFAM" id="SSF50129">
    <property type="entry name" value="GroES-like"/>
    <property type="match status" value="1"/>
</dbReference>
<keyword evidence="2" id="KW-0812">Transmembrane</keyword>
<dbReference type="AlphaFoldDB" id="A0A916YP49"/>
<comment type="caution">
    <text evidence="5">The sequence shown here is derived from an EMBL/GenBank/DDBJ whole genome shotgun (WGS) entry which is preliminary data.</text>
</comment>
<feature type="domain" description="Alcohol dehydrogenase-like N-terminal" evidence="4">
    <location>
        <begin position="24"/>
        <end position="130"/>
    </location>
</feature>
<evidence type="ECO:0000313" key="5">
    <source>
        <dbReference type="EMBL" id="GGD52583.1"/>
    </source>
</evidence>
<dbReference type="Gene3D" id="3.40.50.720">
    <property type="entry name" value="NAD(P)-binding Rossmann-like Domain"/>
    <property type="match status" value="1"/>
</dbReference>
<proteinExistence type="predicted"/>
<dbReference type="InterPro" id="IPR013149">
    <property type="entry name" value="ADH-like_C"/>
</dbReference>
<dbReference type="Pfam" id="PF08240">
    <property type="entry name" value="ADH_N"/>
    <property type="match status" value="1"/>
</dbReference>
<dbReference type="PANTHER" id="PTHR43401">
    <property type="entry name" value="L-THREONINE 3-DEHYDROGENASE"/>
    <property type="match status" value="1"/>
</dbReference>
<reference evidence="5" key="1">
    <citation type="journal article" date="2014" name="Int. J. Syst. Evol. Microbiol.">
        <title>Complete genome sequence of Corynebacterium casei LMG S-19264T (=DSM 44701T), isolated from a smear-ripened cheese.</title>
        <authorList>
            <consortium name="US DOE Joint Genome Institute (JGI-PGF)"/>
            <person name="Walter F."/>
            <person name="Albersmeier A."/>
            <person name="Kalinowski J."/>
            <person name="Ruckert C."/>
        </authorList>
    </citation>
    <scope>NUCLEOTIDE SEQUENCE</scope>
    <source>
        <strain evidence="5">CGMCC 1.15178</strain>
    </source>
</reference>
<dbReference type="InterPro" id="IPR050129">
    <property type="entry name" value="Zn_alcohol_dh"/>
</dbReference>
<organism evidence="5 6">
    <name type="scientific">Paenibacillus nasutitermitis</name>
    <dbReference type="NCBI Taxonomy" id="1652958"/>
    <lineage>
        <taxon>Bacteria</taxon>
        <taxon>Bacillati</taxon>
        <taxon>Bacillota</taxon>
        <taxon>Bacilli</taxon>
        <taxon>Bacillales</taxon>
        <taxon>Paenibacillaceae</taxon>
        <taxon>Paenibacillus</taxon>
    </lineage>
</organism>
<protein>
    <submittedName>
        <fullName evidence="5">Alcohol dehydrogenase</fullName>
    </submittedName>
</protein>
<dbReference type="CDD" id="cd08261">
    <property type="entry name" value="Zn_ADH7"/>
    <property type="match status" value="1"/>
</dbReference>
<dbReference type="EMBL" id="BMHP01000001">
    <property type="protein sequence ID" value="GGD52583.1"/>
    <property type="molecule type" value="Genomic_DNA"/>
</dbReference>